<evidence type="ECO:0000313" key="2">
    <source>
        <dbReference type="EMBL" id="TKC15375.1"/>
    </source>
</evidence>
<keyword evidence="3" id="KW-1185">Reference proteome</keyword>
<dbReference type="EMBL" id="SWBM01000005">
    <property type="protein sequence ID" value="TKC15375.1"/>
    <property type="molecule type" value="Genomic_DNA"/>
</dbReference>
<accession>A0A4U1CZC1</accession>
<comment type="caution">
    <text evidence="2">The sequence shown here is derived from an EMBL/GenBank/DDBJ whole genome shotgun (WGS) entry which is preliminary data.</text>
</comment>
<dbReference type="AlphaFoldDB" id="A0A4U1CZC1"/>
<dbReference type="RefSeq" id="WP_136832981.1">
    <property type="nucleotide sequence ID" value="NZ_SWBM01000005.1"/>
</dbReference>
<feature type="compositionally biased region" description="Basic residues" evidence="1">
    <location>
        <begin position="76"/>
        <end position="90"/>
    </location>
</feature>
<gene>
    <name evidence="2" type="ORF">FA727_18290</name>
</gene>
<feature type="region of interest" description="Disordered" evidence="1">
    <location>
        <begin position="57"/>
        <end position="90"/>
    </location>
</feature>
<evidence type="ECO:0000256" key="1">
    <source>
        <dbReference type="SAM" id="MobiDB-lite"/>
    </source>
</evidence>
<reference evidence="2 3" key="1">
    <citation type="journal article" date="2011" name="J. Microbiol.">
        <title>Bacillus kyonggiensis sp. nov., isolated from soil of a lettuce field.</title>
        <authorList>
            <person name="Dong K."/>
            <person name="Lee S."/>
        </authorList>
    </citation>
    <scope>NUCLEOTIDE SEQUENCE [LARGE SCALE GENOMIC DNA]</scope>
    <source>
        <strain evidence="2 3">NB22</strain>
    </source>
</reference>
<evidence type="ECO:0000313" key="3">
    <source>
        <dbReference type="Proteomes" id="UP000307756"/>
    </source>
</evidence>
<dbReference type="Proteomes" id="UP000307756">
    <property type="component" value="Unassembled WGS sequence"/>
</dbReference>
<protein>
    <submittedName>
        <fullName evidence="2">Uncharacterized protein</fullName>
    </submittedName>
</protein>
<feature type="compositionally biased region" description="Low complexity" evidence="1">
    <location>
        <begin position="61"/>
        <end position="70"/>
    </location>
</feature>
<sequence>MGDMNDKLQEVSKTLLGLRVKDVFKKDDLKLRELSTDDKDQIRKLYKDLEQQVNEFVNKSKTTTETAPAETVEKPKRTRKTLRDKVRKKN</sequence>
<organism evidence="2 3">
    <name type="scientific">Robertmurraya kyonggiensis</name>
    <dbReference type="NCBI Taxonomy" id="1037680"/>
    <lineage>
        <taxon>Bacteria</taxon>
        <taxon>Bacillati</taxon>
        <taxon>Bacillota</taxon>
        <taxon>Bacilli</taxon>
        <taxon>Bacillales</taxon>
        <taxon>Bacillaceae</taxon>
        <taxon>Robertmurraya</taxon>
    </lineage>
</organism>
<name>A0A4U1CZC1_9BACI</name>
<proteinExistence type="predicted"/>